<keyword evidence="6 13" id="KW-0347">Helicase</keyword>
<dbReference type="Gene3D" id="1.10.860.10">
    <property type="entry name" value="DNAb Helicase, Chain A"/>
    <property type="match status" value="1"/>
</dbReference>
<dbReference type="InterPro" id="IPR007693">
    <property type="entry name" value="DNA_helicase_DnaB-like_N"/>
</dbReference>
<dbReference type="InterPro" id="IPR007692">
    <property type="entry name" value="DNA_helicase_DnaB"/>
</dbReference>
<dbReference type="Pfam" id="PF00772">
    <property type="entry name" value="DnaB"/>
    <property type="match status" value="1"/>
</dbReference>
<dbReference type="InterPro" id="IPR016136">
    <property type="entry name" value="DNA_helicase_N/primase_C"/>
</dbReference>
<evidence type="ECO:0000259" key="12">
    <source>
        <dbReference type="PROSITE" id="PS51199"/>
    </source>
</evidence>
<accession>A0A6M3L360</accession>
<evidence type="ECO:0000256" key="10">
    <source>
        <dbReference type="ARBA" id="ARBA00044969"/>
    </source>
</evidence>
<protein>
    <recommendedName>
        <fullName evidence="10">DNA 5'-3' helicase</fullName>
        <ecNumber evidence="10">5.6.2.3</ecNumber>
    </recommendedName>
</protein>
<keyword evidence="2" id="KW-0639">Primosome</keyword>
<sequence>MDSIRDPYLSHIPPQNLEAEESILSTILLYNEELFKIDNLKPADFYRSSHGKIFEAITELADAGEAIDLVTVSNALKSKGQLEECGGGSYLAHLTDTVPISPNIAEYANIVKDKATLRETLNACAETIQECFEASEKSEVVINHLSGKLASIEDENSSKTYCFVKDVLGDAIDEIEFRSQNKSMVSGLATGLHVLDAMTSGFQNSDLIIIAGRPSMGKTAIALNLMQNFCKNQICGAYYSLEMSKKQNTLRLISSESGVNSVRLRTGQVSRDEWICIADAAGSINDWPLIIDDSSSTHYRQIINRSHQLKKKFGIKWVVIDYLQLVRGDRARNDNRNNELGEISNAFKGLAKDLDVPVIVLSQLNREVEKRSPRIPRLSDLRDSGNIEQDADLVIALYRDEYYNTDEMNPNRGIADALILKARNGPTGVVRLQFHKETSTFRNLAEGYGDQSPF</sequence>
<dbReference type="GO" id="GO:0005524">
    <property type="term" value="F:ATP binding"/>
    <property type="evidence" value="ECO:0007669"/>
    <property type="project" value="UniProtKB-KW"/>
</dbReference>
<evidence type="ECO:0000256" key="3">
    <source>
        <dbReference type="ARBA" id="ARBA00022705"/>
    </source>
</evidence>
<dbReference type="EMBL" id="MT142826">
    <property type="protein sequence ID" value="QJA89147.1"/>
    <property type="molecule type" value="Genomic_DNA"/>
</dbReference>
<proteinExistence type="inferred from homology"/>
<dbReference type="PROSITE" id="PS51199">
    <property type="entry name" value="SF4_HELICASE"/>
    <property type="match status" value="1"/>
</dbReference>
<gene>
    <name evidence="13" type="ORF">MM415B02600_0005</name>
</gene>
<dbReference type="NCBIfam" id="TIGR00665">
    <property type="entry name" value="DnaB"/>
    <property type="match status" value="1"/>
</dbReference>
<evidence type="ECO:0000256" key="1">
    <source>
        <dbReference type="ARBA" id="ARBA00008428"/>
    </source>
</evidence>
<organism evidence="13">
    <name type="scientific">viral metagenome</name>
    <dbReference type="NCBI Taxonomy" id="1070528"/>
    <lineage>
        <taxon>unclassified sequences</taxon>
        <taxon>metagenomes</taxon>
        <taxon>organismal metagenomes</taxon>
    </lineage>
</organism>
<dbReference type="GO" id="GO:0003677">
    <property type="term" value="F:DNA binding"/>
    <property type="evidence" value="ECO:0007669"/>
    <property type="project" value="UniProtKB-KW"/>
</dbReference>
<dbReference type="CDD" id="cd00984">
    <property type="entry name" value="DnaB_C"/>
    <property type="match status" value="1"/>
</dbReference>
<name>A0A6M3L360_9ZZZZ</name>
<dbReference type="Pfam" id="PF03796">
    <property type="entry name" value="DnaB_C"/>
    <property type="match status" value="1"/>
</dbReference>
<evidence type="ECO:0000256" key="11">
    <source>
        <dbReference type="ARBA" id="ARBA00048954"/>
    </source>
</evidence>
<evidence type="ECO:0000256" key="2">
    <source>
        <dbReference type="ARBA" id="ARBA00022515"/>
    </source>
</evidence>
<evidence type="ECO:0000256" key="4">
    <source>
        <dbReference type="ARBA" id="ARBA00022741"/>
    </source>
</evidence>
<comment type="similarity">
    <text evidence="1">Belongs to the helicase family. DnaB subfamily.</text>
</comment>
<keyword evidence="4" id="KW-0547">Nucleotide-binding</keyword>
<evidence type="ECO:0000313" key="13">
    <source>
        <dbReference type="EMBL" id="QJA89147.1"/>
    </source>
</evidence>
<dbReference type="Gene3D" id="3.40.50.300">
    <property type="entry name" value="P-loop containing nucleotide triphosphate hydrolases"/>
    <property type="match status" value="1"/>
</dbReference>
<dbReference type="InterPro" id="IPR007694">
    <property type="entry name" value="DNA_helicase_DnaB-like_C"/>
</dbReference>
<dbReference type="InterPro" id="IPR027417">
    <property type="entry name" value="P-loop_NTPase"/>
</dbReference>
<dbReference type="PANTHER" id="PTHR30153">
    <property type="entry name" value="REPLICATIVE DNA HELICASE DNAB"/>
    <property type="match status" value="1"/>
</dbReference>
<keyword evidence="9" id="KW-0413">Isomerase</keyword>
<evidence type="ECO:0000256" key="5">
    <source>
        <dbReference type="ARBA" id="ARBA00022801"/>
    </source>
</evidence>
<evidence type="ECO:0000256" key="8">
    <source>
        <dbReference type="ARBA" id="ARBA00023125"/>
    </source>
</evidence>
<dbReference type="GO" id="GO:0005829">
    <property type="term" value="C:cytosol"/>
    <property type="evidence" value="ECO:0007669"/>
    <property type="project" value="TreeGrafter"/>
</dbReference>
<dbReference type="GO" id="GO:0006269">
    <property type="term" value="P:DNA replication, synthesis of primer"/>
    <property type="evidence" value="ECO:0007669"/>
    <property type="project" value="UniProtKB-KW"/>
</dbReference>
<keyword evidence="8" id="KW-0238">DNA-binding</keyword>
<dbReference type="AlphaFoldDB" id="A0A6M3L360"/>
<dbReference type="GO" id="GO:1990077">
    <property type="term" value="C:primosome complex"/>
    <property type="evidence" value="ECO:0007669"/>
    <property type="project" value="UniProtKB-KW"/>
</dbReference>
<dbReference type="SUPFAM" id="SSF52540">
    <property type="entry name" value="P-loop containing nucleoside triphosphate hydrolases"/>
    <property type="match status" value="1"/>
</dbReference>
<feature type="domain" description="SF4 helicase" evidence="12">
    <location>
        <begin position="181"/>
        <end position="448"/>
    </location>
</feature>
<dbReference type="GO" id="GO:0016787">
    <property type="term" value="F:hydrolase activity"/>
    <property type="evidence" value="ECO:0007669"/>
    <property type="project" value="UniProtKB-KW"/>
</dbReference>
<keyword evidence="3" id="KW-0235">DNA replication</keyword>
<dbReference type="GO" id="GO:0043139">
    <property type="term" value="F:5'-3' DNA helicase activity"/>
    <property type="evidence" value="ECO:0007669"/>
    <property type="project" value="UniProtKB-EC"/>
</dbReference>
<dbReference type="EC" id="5.6.2.3" evidence="10"/>
<keyword evidence="7" id="KW-0067">ATP-binding</keyword>
<comment type="catalytic activity">
    <reaction evidence="11">
        <text>ATP + H2O = ADP + phosphate + H(+)</text>
        <dbReference type="Rhea" id="RHEA:13065"/>
        <dbReference type="ChEBI" id="CHEBI:15377"/>
        <dbReference type="ChEBI" id="CHEBI:15378"/>
        <dbReference type="ChEBI" id="CHEBI:30616"/>
        <dbReference type="ChEBI" id="CHEBI:43474"/>
        <dbReference type="ChEBI" id="CHEBI:456216"/>
        <dbReference type="EC" id="5.6.2.3"/>
    </reaction>
</comment>
<dbReference type="SUPFAM" id="SSF48024">
    <property type="entry name" value="N-terminal domain of DnaB helicase"/>
    <property type="match status" value="1"/>
</dbReference>
<evidence type="ECO:0000256" key="7">
    <source>
        <dbReference type="ARBA" id="ARBA00022840"/>
    </source>
</evidence>
<evidence type="ECO:0000256" key="6">
    <source>
        <dbReference type="ARBA" id="ARBA00022806"/>
    </source>
</evidence>
<keyword evidence="5" id="KW-0378">Hydrolase</keyword>
<dbReference type="InterPro" id="IPR036185">
    <property type="entry name" value="DNA_heli_DnaB-like_N_sf"/>
</dbReference>
<evidence type="ECO:0000256" key="9">
    <source>
        <dbReference type="ARBA" id="ARBA00023235"/>
    </source>
</evidence>
<dbReference type="PANTHER" id="PTHR30153:SF2">
    <property type="entry name" value="REPLICATIVE DNA HELICASE"/>
    <property type="match status" value="1"/>
</dbReference>
<reference evidence="13" key="1">
    <citation type="submission" date="2020-03" db="EMBL/GenBank/DDBJ databases">
        <title>The deep terrestrial virosphere.</title>
        <authorList>
            <person name="Holmfeldt K."/>
            <person name="Nilsson E."/>
            <person name="Simone D."/>
            <person name="Lopez-Fernandez M."/>
            <person name="Wu X."/>
            <person name="de Brujin I."/>
            <person name="Lundin D."/>
            <person name="Andersson A."/>
            <person name="Bertilsson S."/>
            <person name="Dopson M."/>
        </authorList>
    </citation>
    <scope>NUCLEOTIDE SEQUENCE</scope>
    <source>
        <strain evidence="13">MM415B02600</strain>
    </source>
</reference>